<name>A0A4Q1CC44_9BACT</name>
<keyword evidence="6" id="KW-1185">Reference proteome</keyword>
<dbReference type="Pfam" id="PF04577">
    <property type="entry name" value="Glyco_transf_61"/>
    <property type="match status" value="1"/>
</dbReference>
<evidence type="ECO:0000256" key="2">
    <source>
        <dbReference type="ARBA" id="ARBA00022679"/>
    </source>
</evidence>
<organism evidence="5 6">
    <name type="scientific">Oleiharenicola lentus</name>
    <dbReference type="NCBI Taxonomy" id="2508720"/>
    <lineage>
        <taxon>Bacteria</taxon>
        <taxon>Pseudomonadati</taxon>
        <taxon>Verrucomicrobiota</taxon>
        <taxon>Opitutia</taxon>
        <taxon>Opitutales</taxon>
        <taxon>Opitutaceae</taxon>
        <taxon>Oleiharenicola</taxon>
    </lineage>
</organism>
<accession>A0A4Q1CC44</accession>
<dbReference type="GO" id="GO:0016757">
    <property type="term" value="F:glycosyltransferase activity"/>
    <property type="evidence" value="ECO:0007669"/>
    <property type="project" value="UniProtKB-KW"/>
</dbReference>
<dbReference type="EMBL" id="SDHX01000001">
    <property type="protein sequence ID" value="RXK56516.1"/>
    <property type="molecule type" value="Genomic_DNA"/>
</dbReference>
<proteinExistence type="predicted"/>
<keyword evidence="1" id="KW-0328">Glycosyltransferase</keyword>
<dbReference type="PANTHER" id="PTHR20961">
    <property type="entry name" value="GLYCOSYLTRANSFERASE"/>
    <property type="match status" value="1"/>
</dbReference>
<dbReference type="Proteomes" id="UP000290218">
    <property type="component" value="Unassembled WGS sequence"/>
</dbReference>
<sequence length="386" mass="42070">MKSKPQGPIETASQAARRLATRCFGAGPSGVIEPFAWHLRRQHPGQRRSLSQPERLTGIISQAAGESCAFEPFRVLAPDGTVRALSVTHPPTASAGIAPGPAATIFSLCPGAVAGNDCVVYCPETRVAVEESIRQWDTPVSHHPLFAAPRFPRAETLPGVGLVLGVLSIESFYHFLLECLPKLALCRPWWDSIDHFIVNGRAGGFAERWLIHAGIPAAKLRWLGDLGHYRCDQLLFTGPLTGHHYATPAVLRHLHSLWPRGETGPAANRRLWISRRGASERDLRWESALLAQLPGFETVVLQDLSPAEQIGLMRTARVIAGPHGAGLAGLVFAPAGTQVWEFCETSAPGANTFYSRLAQVAGLRHCAVQIDFQKESDVRWLQPHFA</sequence>
<evidence type="ECO:0000313" key="6">
    <source>
        <dbReference type="Proteomes" id="UP000290218"/>
    </source>
</evidence>
<dbReference type="InterPro" id="IPR007657">
    <property type="entry name" value="Glycosyltransferase_61"/>
</dbReference>
<evidence type="ECO:0000256" key="1">
    <source>
        <dbReference type="ARBA" id="ARBA00022676"/>
    </source>
</evidence>
<dbReference type="RefSeq" id="WP_129047884.1">
    <property type="nucleotide sequence ID" value="NZ_SDHX01000001.1"/>
</dbReference>
<evidence type="ECO:0000256" key="3">
    <source>
        <dbReference type="ARBA" id="ARBA00023180"/>
    </source>
</evidence>
<reference evidence="5 6" key="1">
    <citation type="submission" date="2019-01" db="EMBL/GenBank/DDBJ databases">
        <title>Lacunisphaera sp. strain TWA-58.</title>
        <authorList>
            <person name="Chen W.-M."/>
        </authorList>
    </citation>
    <scope>NUCLEOTIDE SEQUENCE [LARGE SCALE GENOMIC DNA]</scope>
    <source>
        <strain evidence="5 6">TWA-58</strain>
    </source>
</reference>
<dbReference type="OrthoDB" id="182122at2"/>
<protein>
    <submittedName>
        <fullName evidence="5">Glycosyltransferase family 61 protein</fullName>
    </submittedName>
</protein>
<dbReference type="AlphaFoldDB" id="A0A4Q1CC44"/>
<keyword evidence="2 5" id="KW-0808">Transferase</keyword>
<gene>
    <name evidence="5" type="ORF">ESB00_11805</name>
</gene>
<feature type="domain" description="Glycosyltransferase 61 catalytic" evidence="4">
    <location>
        <begin position="172"/>
        <end position="339"/>
    </location>
</feature>
<evidence type="ECO:0000259" key="4">
    <source>
        <dbReference type="Pfam" id="PF04577"/>
    </source>
</evidence>
<evidence type="ECO:0000313" key="5">
    <source>
        <dbReference type="EMBL" id="RXK56516.1"/>
    </source>
</evidence>
<dbReference type="InterPro" id="IPR049625">
    <property type="entry name" value="Glyco_transf_61_cat"/>
</dbReference>
<keyword evidence="3" id="KW-0325">Glycoprotein</keyword>
<comment type="caution">
    <text evidence="5">The sequence shown here is derived from an EMBL/GenBank/DDBJ whole genome shotgun (WGS) entry which is preliminary data.</text>
</comment>